<dbReference type="GO" id="GO:0005737">
    <property type="term" value="C:cytoplasm"/>
    <property type="evidence" value="ECO:0007669"/>
    <property type="project" value="TreeGrafter"/>
</dbReference>
<feature type="domain" description="Amidohydrolase-related" evidence="2">
    <location>
        <begin position="3"/>
        <end position="222"/>
    </location>
</feature>
<dbReference type="Pfam" id="PF04909">
    <property type="entry name" value="Amidohydro_2"/>
    <property type="match status" value="1"/>
</dbReference>
<name>A0A382I0Z3_9ZZZZ</name>
<evidence type="ECO:0000313" key="3">
    <source>
        <dbReference type="EMBL" id="SVB92523.1"/>
    </source>
</evidence>
<gene>
    <name evidence="3" type="ORF">METZ01_LOCUS245377</name>
</gene>
<protein>
    <recommendedName>
        <fullName evidence="2">Amidohydrolase-related domain-containing protein</fullName>
    </recommendedName>
</protein>
<dbReference type="InterPro" id="IPR032466">
    <property type="entry name" value="Metal_Hydrolase"/>
</dbReference>
<reference evidence="3" key="1">
    <citation type="submission" date="2018-05" db="EMBL/GenBank/DDBJ databases">
        <authorList>
            <person name="Lanie J.A."/>
            <person name="Ng W.-L."/>
            <person name="Kazmierczak K.M."/>
            <person name="Andrzejewski T.M."/>
            <person name="Davidsen T.M."/>
            <person name="Wayne K.J."/>
            <person name="Tettelin H."/>
            <person name="Glass J.I."/>
            <person name="Rusch D."/>
            <person name="Podicherti R."/>
            <person name="Tsui H.-C.T."/>
            <person name="Winkler M.E."/>
        </authorList>
    </citation>
    <scope>NUCLEOTIDE SEQUENCE</scope>
</reference>
<proteinExistence type="predicted"/>
<dbReference type="PANTHER" id="PTHR21240:SF28">
    <property type="entry name" value="ISO-OROTATE DECARBOXYLASE (EUROFUNG)"/>
    <property type="match status" value="1"/>
</dbReference>
<dbReference type="InterPro" id="IPR006680">
    <property type="entry name" value="Amidohydro-rel"/>
</dbReference>
<dbReference type="GO" id="GO:0019748">
    <property type="term" value="P:secondary metabolic process"/>
    <property type="evidence" value="ECO:0007669"/>
    <property type="project" value="TreeGrafter"/>
</dbReference>
<evidence type="ECO:0000256" key="1">
    <source>
        <dbReference type="ARBA" id="ARBA00023239"/>
    </source>
</evidence>
<evidence type="ECO:0000259" key="2">
    <source>
        <dbReference type="Pfam" id="PF04909"/>
    </source>
</evidence>
<dbReference type="GO" id="GO:0016787">
    <property type="term" value="F:hydrolase activity"/>
    <property type="evidence" value="ECO:0007669"/>
    <property type="project" value="InterPro"/>
</dbReference>
<dbReference type="Gene3D" id="3.20.20.140">
    <property type="entry name" value="Metal-dependent hydrolases"/>
    <property type="match status" value="1"/>
</dbReference>
<keyword evidence="1" id="KW-0456">Lyase</keyword>
<organism evidence="3">
    <name type="scientific">marine metagenome</name>
    <dbReference type="NCBI Taxonomy" id="408172"/>
    <lineage>
        <taxon>unclassified sequences</taxon>
        <taxon>metagenomes</taxon>
        <taxon>ecological metagenomes</taxon>
    </lineage>
</organism>
<dbReference type="InterPro" id="IPR032465">
    <property type="entry name" value="ACMSD"/>
</dbReference>
<dbReference type="PANTHER" id="PTHR21240">
    <property type="entry name" value="2-AMINO-3-CARBOXYLMUCONATE-6-SEMIALDEHYDE DECARBOXYLASE"/>
    <property type="match status" value="1"/>
</dbReference>
<sequence>MIIDIHGHYTTAPPQLRAWRNKQIAEFKPGVPFTDTLTISDDEIQETIIKGQLQMQHDRGTSLALFSPTAGGMAHHYGDAATSLQWTRTVNDLVKRVCDLFPENFIPVCQIPQSPGISPENCIEELDRCVNEMGFVGFNLNPDPSDGYWTDPPMHDKHWYPLYERMAELEVPAMIHSSMSCNPNFHGTGAHYINGDTTFFMQMIQGELFKDFPTIKFVIPHG</sequence>
<feature type="non-terminal residue" evidence="3">
    <location>
        <position position="222"/>
    </location>
</feature>
<dbReference type="GO" id="GO:0016831">
    <property type="term" value="F:carboxy-lyase activity"/>
    <property type="evidence" value="ECO:0007669"/>
    <property type="project" value="InterPro"/>
</dbReference>
<dbReference type="EMBL" id="UINC01064144">
    <property type="protein sequence ID" value="SVB92523.1"/>
    <property type="molecule type" value="Genomic_DNA"/>
</dbReference>
<dbReference type="SUPFAM" id="SSF51556">
    <property type="entry name" value="Metallo-dependent hydrolases"/>
    <property type="match status" value="1"/>
</dbReference>
<dbReference type="AlphaFoldDB" id="A0A382I0Z3"/>
<accession>A0A382I0Z3</accession>